<dbReference type="RefSeq" id="WP_247419359.1">
    <property type="nucleotide sequence ID" value="NZ_JALLGW010000002.1"/>
</dbReference>
<reference evidence="2 3" key="1">
    <citation type="journal article" date="2019" name="Int. J. Syst. Evol. Microbiol.">
        <title>The Global Catalogue of Microorganisms (GCM) 10K type strain sequencing project: providing services to taxonomists for standard genome sequencing and annotation.</title>
        <authorList>
            <consortium name="The Broad Institute Genomics Platform"/>
            <consortium name="The Broad Institute Genome Sequencing Center for Infectious Disease"/>
            <person name="Wu L."/>
            <person name="Ma J."/>
        </authorList>
    </citation>
    <scope>NUCLEOTIDE SEQUENCE [LARGE SCALE GENOMIC DNA]</scope>
    <source>
        <strain evidence="2 3">CGMCC 1.12543</strain>
    </source>
</reference>
<dbReference type="SUPFAM" id="SSF53474">
    <property type="entry name" value="alpha/beta-Hydrolases"/>
    <property type="match status" value="1"/>
</dbReference>
<dbReference type="PANTHER" id="PTHR46438">
    <property type="entry name" value="ALPHA/BETA-HYDROLASES SUPERFAMILY PROTEIN"/>
    <property type="match status" value="1"/>
</dbReference>
<accession>A0ABD5RJ56</accession>
<feature type="domain" description="AB hydrolase-1" evidence="1">
    <location>
        <begin position="62"/>
        <end position="303"/>
    </location>
</feature>
<comment type="caution">
    <text evidence="2">The sequence shown here is derived from an EMBL/GenBank/DDBJ whole genome shotgun (WGS) entry which is preliminary data.</text>
</comment>
<evidence type="ECO:0000313" key="3">
    <source>
        <dbReference type="Proteomes" id="UP001596099"/>
    </source>
</evidence>
<evidence type="ECO:0000259" key="1">
    <source>
        <dbReference type="Pfam" id="PF12697"/>
    </source>
</evidence>
<dbReference type="Proteomes" id="UP001596099">
    <property type="component" value="Unassembled WGS sequence"/>
</dbReference>
<gene>
    <name evidence="2" type="ORF">ACFPYI_03475</name>
</gene>
<organism evidence="2 3">
    <name type="scientific">Halomarina salina</name>
    <dbReference type="NCBI Taxonomy" id="1872699"/>
    <lineage>
        <taxon>Archaea</taxon>
        <taxon>Methanobacteriati</taxon>
        <taxon>Methanobacteriota</taxon>
        <taxon>Stenosarchaea group</taxon>
        <taxon>Halobacteria</taxon>
        <taxon>Halobacteriales</taxon>
        <taxon>Natronomonadaceae</taxon>
        <taxon>Halomarina</taxon>
    </lineage>
</organism>
<protein>
    <submittedName>
        <fullName evidence="2">Alpha/beta fold hydrolase</fullName>
    </submittedName>
</protein>
<dbReference type="Gene3D" id="3.40.50.1820">
    <property type="entry name" value="alpha/beta hydrolase"/>
    <property type="match status" value="1"/>
</dbReference>
<dbReference type="InterPro" id="IPR029058">
    <property type="entry name" value="AB_hydrolase_fold"/>
</dbReference>
<name>A0ABD5RJ56_9EURY</name>
<proteinExistence type="predicted"/>
<dbReference type="EMBL" id="JBHSQH010000001">
    <property type="protein sequence ID" value="MFC5970381.1"/>
    <property type="molecule type" value="Genomic_DNA"/>
</dbReference>
<sequence>MRIRKLLVGAVAGLGGTAVANRLLSDRASTPHTPLGRATQTYRWRGFDVSYTEAGDPDDPDLVLFHGVNAAASSAEFVPVFDALAEEYHVLAPDLPGFGLSDRPPLMYSASLYETFVADFLRDTSEDATVVGSSLSSAYVARSVAEGDLDVRELVLVSPTTTTVPGRRTWLRSLLRAPLVGEGLFNLLASKRSLQYFQADHGFYDTSHADPEWTEYRWQLAHQPGARFAPASFVGGFLDSDADLEATLADLDIPVTLVWGRNATDMLPVERGHDLAEAADARLVVFDDALLLPHYEHPGEFVAVVRGEDVDDLEYVEA</sequence>
<dbReference type="GO" id="GO:0016787">
    <property type="term" value="F:hydrolase activity"/>
    <property type="evidence" value="ECO:0007669"/>
    <property type="project" value="UniProtKB-KW"/>
</dbReference>
<dbReference type="InterPro" id="IPR000073">
    <property type="entry name" value="AB_hydrolase_1"/>
</dbReference>
<dbReference type="Pfam" id="PF12697">
    <property type="entry name" value="Abhydrolase_6"/>
    <property type="match status" value="1"/>
</dbReference>
<keyword evidence="2" id="KW-0378">Hydrolase</keyword>
<keyword evidence="3" id="KW-1185">Reference proteome</keyword>
<dbReference type="AlphaFoldDB" id="A0ABD5RJ56"/>
<evidence type="ECO:0000313" key="2">
    <source>
        <dbReference type="EMBL" id="MFC5970381.1"/>
    </source>
</evidence>
<dbReference type="PANTHER" id="PTHR46438:SF2">
    <property type="entry name" value="ALPHA_BETA-HYDROLASES SUPERFAMILY PROTEIN"/>
    <property type="match status" value="1"/>
</dbReference>